<feature type="signal peptide" evidence="1">
    <location>
        <begin position="1"/>
        <end position="24"/>
    </location>
</feature>
<dbReference type="PaxDb" id="2903-EOD19515"/>
<proteinExistence type="predicted"/>
<dbReference type="HOGENOM" id="CLU_1417542_0_0_1"/>
<dbReference type="AlphaFoldDB" id="A0A0D3J7N0"/>
<dbReference type="Proteomes" id="UP000013827">
    <property type="component" value="Unassembled WGS sequence"/>
</dbReference>
<evidence type="ECO:0000313" key="2">
    <source>
        <dbReference type="EnsemblProtists" id="EOD19515"/>
    </source>
</evidence>
<organism evidence="2 3">
    <name type="scientific">Emiliania huxleyi (strain CCMP1516)</name>
    <dbReference type="NCBI Taxonomy" id="280463"/>
    <lineage>
        <taxon>Eukaryota</taxon>
        <taxon>Haptista</taxon>
        <taxon>Haptophyta</taxon>
        <taxon>Prymnesiophyceae</taxon>
        <taxon>Isochrysidales</taxon>
        <taxon>Noelaerhabdaceae</taxon>
        <taxon>Emiliania</taxon>
    </lineage>
</organism>
<reference evidence="3" key="1">
    <citation type="journal article" date="2013" name="Nature">
        <title>Pan genome of the phytoplankton Emiliania underpins its global distribution.</title>
        <authorList>
            <person name="Read B.A."/>
            <person name="Kegel J."/>
            <person name="Klute M.J."/>
            <person name="Kuo A."/>
            <person name="Lefebvre S.C."/>
            <person name="Maumus F."/>
            <person name="Mayer C."/>
            <person name="Miller J."/>
            <person name="Monier A."/>
            <person name="Salamov A."/>
            <person name="Young J."/>
            <person name="Aguilar M."/>
            <person name="Claverie J.M."/>
            <person name="Frickenhaus S."/>
            <person name="Gonzalez K."/>
            <person name="Herman E.K."/>
            <person name="Lin Y.C."/>
            <person name="Napier J."/>
            <person name="Ogata H."/>
            <person name="Sarno A.F."/>
            <person name="Shmutz J."/>
            <person name="Schroeder D."/>
            <person name="de Vargas C."/>
            <person name="Verret F."/>
            <person name="von Dassow P."/>
            <person name="Valentin K."/>
            <person name="Van de Peer Y."/>
            <person name="Wheeler G."/>
            <person name="Dacks J.B."/>
            <person name="Delwiche C.F."/>
            <person name="Dyhrman S.T."/>
            <person name="Glockner G."/>
            <person name="John U."/>
            <person name="Richards T."/>
            <person name="Worden A.Z."/>
            <person name="Zhang X."/>
            <person name="Grigoriev I.V."/>
            <person name="Allen A.E."/>
            <person name="Bidle K."/>
            <person name="Borodovsky M."/>
            <person name="Bowler C."/>
            <person name="Brownlee C."/>
            <person name="Cock J.M."/>
            <person name="Elias M."/>
            <person name="Gladyshev V.N."/>
            <person name="Groth M."/>
            <person name="Guda C."/>
            <person name="Hadaegh A."/>
            <person name="Iglesias-Rodriguez M.D."/>
            <person name="Jenkins J."/>
            <person name="Jones B.M."/>
            <person name="Lawson T."/>
            <person name="Leese F."/>
            <person name="Lindquist E."/>
            <person name="Lobanov A."/>
            <person name="Lomsadze A."/>
            <person name="Malik S.B."/>
            <person name="Marsh M.E."/>
            <person name="Mackinder L."/>
            <person name="Mock T."/>
            <person name="Mueller-Roeber B."/>
            <person name="Pagarete A."/>
            <person name="Parker M."/>
            <person name="Probert I."/>
            <person name="Quesneville H."/>
            <person name="Raines C."/>
            <person name="Rensing S.A."/>
            <person name="Riano-Pachon D.M."/>
            <person name="Richier S."/>
            <person name="Rokitta S."/>
            <person name="Shiraiwa Y."/>
            <person name="Soanes D.M."/>
            <person name="van der Giezen M."/>
            <person name="Wahlund T.M."/>
            <person name="Williams B."/>
            <person name="Wilson W."/>
            <person name="Wolfe G."/>
            <person name="Wurch L.L."/>
        </authorList>
    </citation>
    <scope>NUCLEOTIDE SEQUENCE</scope>
</reference>
<dbReference type="GeneID" id="17265016"/>
<evidence type="ECO:0000256" key="1">
    <source>
        <dbReference type="SAM" id="SignalP"/>
    </source>
</evidence>
<name>A0A0D3J7N0_EMIH1</name>
<protein>
    <submittedName>
        <fullName evidence="2">Uncharacterized protein</fullName>
    </submittedName>
</protein>
<dbReference type="EnsemblProtists" id="EOD19515">
    <property type="protein sequence ID" value="EOD19515"/>
    <property type="gene ID" value="EMIHUDRAFT_209086"/>
</dbReference>
<feature type="chain" id="PRO_5044244396" evidence="1">
    <location>
        <begin position="25"/>
        <end position="192"/>
    </location>
</feature>
<evidence type="ECO:0000313" key="3">
    <source>
        <dbReference type="Proteomes" id="UP000013827"/>
    </source>
</evidence>
<dbReference type="RefSeq" id="XP_005771944.1">
    <property type="nucleotide sequence ID" value="XM_005771887.1"/>
</dbReference>
<keyword evidence="3" id="KW-1185">Reference proteome</keyword>
<sequence>MAPLTPSSALLFGAALGSTAGIEAAVSCSLAGLGVLCEKGDIIGHAVRDWGHVRLFSSNSLNCSPAGLRALADLRLAPPDPATYPTGDELCETYLEPLAKWLAQREDCEETLVEGLAGVIDASGTYGRGNFLGRGGAPALGERKPRLLPACLGSGGRVCGAKSYGRASSFLLAIGHKQVQGVVALLAEALLP</sequence>
<reference evidence="2" key="2">
    <citation type="submission" date="2024-10" db="UniProtKB">
        <authorList>
            <consortium name="EnsemblProtists"/>
        </authorList>
    </citation>
    <scope>IDENTIFICATION</scope>
</reference>
<accession>A0A0D3J7N0</accession>
<keyword evidence="1" id="KW-0732">Signal</keyword>
<dbReference type="KEGG" id="ehx:EMIHUDRAFT_209086"/>